<keyword evidence="2" id="KW-0472">Membrane</keyword>
<dbReference type="InterPro" id="IPR056823">
    <property type="entry name" value="TEN-like_YD-shell"/>
</dbReference>
<evidence type="ECO:0000313" key="4">
    <source>
        <dbReference type="EMBL" id="CUN13168.1"/>
    </source>
</evidence>
<dbReference type="NCBIfam" id="TIGR03696">
    <property type="entry name" value="Rhs_assc_core"/>
    <property type="match status" value="1"/>
</dbReference>
<dbReference type="PANTHER" id="PTHR32305">
    <property type="match status" value="1"/>
</dbReference>
<keyword evidence="1" id="KW-0677">Repeat</keyword>
<feature type="transmembrane region" description="Helical" evidence="2">
    <location>
        <begin position="130"/>
        <end position="150"/>
    </location>
</feature>
<reference evidence="4 5" key="1">
    <citation type="submission" date="2015-09" db="EMBL/GenBank/DDBJ databases">
        <authorList>
            <consortium name="Pathogen Informatics"/>
        </authorList>
    </citation>
    <scope>NUCLEOTIDE SEQUENCE [LARGE SCALE GENOMIC DNA]</scope>
    <source>
        <strain evidence="4 5">2789STDY5608868</strain>
    </source>
</reference>
<dbReference type="PANTHER" id="PTHR32305:SF15">
    <property type="entry name" value="PROTEIN RHSA-RELATED"/>
    <property type="match status" value="1"/>
</dbReference>
<dbReference type="AlphaFoldDB" id="A0A173UHV7"/>
<gene>
    <name evidence="4" type="primary">wapA_2</name>
    <name evidence="4" type="ORF">ERS852425_02819</name>
</gene>
<dbReference type="InterPro" id="IPR050708">
    <property type="entry name" value="T6SS_VgrG/RHS"/>
</dbReference>
<evidence type="ECO:0000256" key="2">
    <source>
        <dbReference type="SAM" id="Phobius"/>
    </source>
</evidence>
<dbReference type="Pfam" id="PF25023">
    <property type="entry name" value="TEN_YD-shell"/>
    <property type="match status" value="1"/>
</dbReference>
<feature type="transmembrane region" description="Helical" evidence="2">
    <location>
        <begin position="171"/>
        <end position="195"/>
    </location>
</feature>
<dbReference type="EMBL" id="CYXT01000026">
    <property type="protein sequence ID" value="CUN13168.1"/>
    <property type="molecule type" value="Genomic_DNA"/>
</dbReference>
<keyword evidence="2" id="KW-1133">Transmembrane helix</keyword>
<proteinExistence type="predicted"/>
<protein>
    <submittedName>
        <fullName evidence="4">Cell wall-associated polypeptide CWBP200</fullName>
    </submittedName>
</protein>
<evidence type="ECO:0000259" key="3">
    <source>
        <dbReference type="Pfam" id="PF25023"/>
    </source>
</evidence>
<dbReference type="RefSeq" id="WP_237967741.1">
    <property type="nucleotide sequence ID" value="NZ_CP012098.1"/>
</dbReference>
<dbReference type="Proteomes" id="UP000095598">
    <property type="component" value="Unassembled WGS sequence"/>
</dbReference>
<dbReference type="InterPro" id="IPR022385">
    <property type="entry name" value="Rhs_assc_core"/>
</dbReference>
<sequence>MIGTEGNVLATERFKGDDTQYYLYNEDIQGSTTSLVKEDGSADATYQYTDFGETIIHGDDQAKNEVCYTGGIYDQSTGLYYLNAWYYNPEDGRFMTEDTYRGDTTKSETGHLYVYCANNPVNYVDPSGHFLVSTAVLVGVGVGGIVGAVAGSYKGRLVAKRLGYKGKKRNLFIATYGIKGAVVGAIIGAFAGYGIGCYGSIIK</sequence>
<name>A0A173UHV7_ANAHA</name>
<evidence type="ECO:0000313" key="5">
    <source>
        <dbReference type="Proteomes" id="UP000095598"/>
    </source>
</evidence>
<keyword evidence="2" id="KW-0812">Transmembrane</keyword>
<dbReference type="Gene3D" id="2.180.10.10">
    <property type="entry name" value="RHS repeat-associated core"/>
    <property type="match status" value="1"/>
</dbReference>
<feature type="domain" description="Teneurin-like YD-shell" evidence="3">
    <location>
        <begin position="6"/>
        <end position="121"/>
    </location>
</feature>
<accession>A0A173UHV7</accession>
<organism evidence="4 5">
    <name type="scientific">Anaerostipes hadrus</name>
    <dbReference type="NCBI Taxonomy" id="649756"/>
    <lineage>
        <taxon>Bacteria</taxon>
        <taxon>Bacillati</taxon>
        <taxon>Bacillota</taxon>
        <taxon>Clostridia</taxon>
        <taxon>Lachnospirales</taxon>
        <taxon>Lachnospiraceae</taxon>
        <taxon>Anaerostipes</taxon>
    </lineage>
</organism>
<evidence type="ECO:0000256" key="1">
    <source>
        <dbReference type="ARBA" id="ARBA00022737"/>
    </source>
</evidence>